<dbReference type="Proteomes" id="UP001153076">
    <property type="component" value="Unassembled WGS sequence"/>
</dbReference>
<gene>
    <name evidence="2" type="ORF">Cgig2_006744</name>
</gene>
<evidence type="ECO:0000256" key="1">
    <source>
        <dbReference type="SAM" id="MobiDB-lite"/>
    </source>
</evidence>
<keyword evidence="3" id="KW-1185">Reference proteome</keyword>
<protein>
    <submittedName>
        <fullName evidence="2">Uncharacterized protein</fullName>
    </submittedName>
</protein>
<evidence type="ECO:0000313" key="2">
    <source>
        <dbReference type="EMBL" id="KAJ8422571.1"/>
    </source>
</evidence>
<accession>A0A9Q1JJK3</accession>
<comment type="caution">
    <text evidence="2">The sequence shown here is derived from an EMBL/GenBank/DDBJ whole genome shotgun (WGS) entry which is preliminary data.</text>
</comment>
<organism evidence="2 3">
    <name type="scientific">Carnegiea gigantea</name>
    <dbReference type="NCBI Taxonomy" id="171969"/>
    <lineage>
        <taxon>Eukaryota</taxon>
        <taxon>Viridiplantae</taxon>
        <taxon>Streptophyta</taxon>
        <taxon>Embryophyta</taxon>
        <taxon>Tracheophyta</taxon>
        <taxon>Spermatophyta</taxon>
        <taxon>Magnoliopsida</taxon>
        <taxon>eudicotyledons</taxon>
        <taxon>Gunneridae</taxon>
        <taxon>Pentapetalae</taxon>
        <taxon>Caryophyllales</taxon>
        <taxon>Cactineae</taxon>
        <taxon>Cactaceae</taxon>
        <taxon>Cactoideae</taxon>
        <taxon>Echinocereeae</taxon>
        <taxon>Carnegiea</taxon>
    </lineage>
</organism>
<feature type="region of interest" description="Disordered" evidence="1">
    <location>
        <begin position="407"/>
        <end position="538"/>
    </location>
</feature>
<evidence type="ECO:0000313" key="3">
    <source>
        <dbReference type="Proteomes" id="UP001153076"/>
    </source>
</evidence>
<dbReference type="AlphaFoldDB" id="A0A9Q1JJK3"/>
<proteinExistence type="predicted"/>
<name>A0A9Q1JJK3_9CARY</name>
<reference evidence="2" key="1">
    <citation type="submission" date="2022-04" db="EMBL/GenBank/DDBJ databases">
        <title>Carnegiea gigantea Genome sequencing and assembly v2.</title>
        <authorList>
            <person name="Copetti D."/>
            <person name="Sanderson M.J."/>
            <person name="Burquez A."/>
            <person name="Wojciechowski M.F."/>
        </authorList>
    </citation>
    <scope>NUCLEOTIDE SEQUENCE</scope>
    <source>
        <strain evidence="2">SGP5-SGP5p</strain>
        <tissue evidence="2">Aerial part</tissue>
    </source>
</reference>
<dbReference type="EMBL" id="JAKOGI010002219">
    <property type="protein sequence ID" value="KAJ8422571.1"/>
    <property type="molecule type" value="Genomic_DNA"/>
</dbReference>
<sequence>MLPIALNEINVGLLFPRSISQTIFRLCAQVMSLLWPRKLLSASNSPNCPRSFSMQCFLMKLRGWEYYMGGRSAYWSGPLPSFIGASLRRGSGRTEMGFWRPNSGKRPNSLDTEGAASFSDDDKQEEMADFMTESFRWHWRSATRPPRSLPDDYQDLCSRFTLSDAERAALDFKLPEMIQATFYTMLLNDTIDLGILTLEGLRWTSFEAWLSCTSRNLREAQLRQRTTPSRACGSQGPRVMNRLAGCYLRKGSVLRAASFSIKGGDEFPLIKREDMSDRRERERRTMVHFPNFISAEMAAEYVRDTFQWPLRETSAQRPNPLLADHHGLCPGVDLSVATQYPQDSTILEIVQAIFYTMVVNDIMELDLTCRLTVECMMWVMPQLNWAPIEFWLENIDCRLKRAQASRAVNPPADPASSGAPIEDSGLSVPHQVRQMSKMKSTPRIKTPDELLSKGTLKGNICSASSPPRPRIDVLPTHSNSSFAGASTSLSDEASADSSDDESSSRSSSGKASTTSSMQVEPSAPRRAVLRKRGRTPTKPVHEVVAEGFVFPGPPHVQIPKMGLAHTSRIQKLFLL</sequence>
<feature type="compositionally biased region" description="Low complexity" evidence="1">
    <location>
        <begin position="504"/>
        <end position="516"/>
    </location>
</feature>